<proteinExistence type="predicted"/>
<keyword evidence="1" id="KW-0812">Transmembrane</keyword>
<evidence type="ECO:0000313" key="3">
    <source>
        <dbReference type="Proteomes" id="UP000279336"/>
    </source>
</evidence>
<protein>
    <submittedName>
        <fullName evidence="2">Uncharacterized protein</fullName>
    </submittedName>
</protein>
<gene>
    <name evidence="2" type="ORF">D7U36_08320</name>
</gene>
<evidence type="ECO:0000313" key="2">
    <source>
        <dbReference type="EMBL" id="RLP09124.1"/>
    </source>
</evidence>
<evidence type="ECO:0000256" key="1">
    <source>
        <dbReference type="SAM" id="Phobius"/>
    </source>
</evidence>
<dbReference type="Proteomes" id="UP000279336">
    <property type="component" value="Unassembled WGS sequence"/>
</dbReference>
<sequence>MLVSVRRNHPWHVCTALIVFSALAALPLIIAVSGFVPDALFSFSLYFTPEFLVVLLGWFGWIRMRRPPEAPGPGQFPYLYPMPSDAVVRPLQRPSPAVLTRSLPPAPGASTGLIPLVRAGLALAGAEPGLARGQDSPWSDGLPGR</sequence>
<dbReference type="RefSeq" id="WP_121588186.1">
    <property type="nucleotide sequence ID" value="NZ_RCIW01000011.1"/>
</dbReference>
<keyword evidence="1" id="KW-0472">Membrane</keyword>
<feature type="transmembrane region" description="Helical" evidence="1">
    <location>
        <begin position="12"/>
        <end position="33"/>
    </location>
</feature>
<dbReference type="OrthoDB" id="10001382at2"/>
<dbReference type="AlphaFoldDB" id="A0A8B3FRF1"/>
<organism evidence="2 3">
    <name type="scientific">Propionibacterium australiense</name>
    <dbReference type="NCBI Taxonomy" id="119981"/>
    <lineage>
        <taxon>Bacteria</taxon>
        <taxon>Bacillati</taxon>
        <taxon>Actinomycetota</taxon>
        <taxon>Actinomycetes</taxon>
        <taxon>Propionibacteriales</taxon>
        <taxon>Propionibacteriaceae</taxon>
        <taxon>Propionibacterium</taxon>
    </lineage>
</organism>
<feature type="transmembrane region" description="Helical" evidence="1">
    <location>
        <begin position="39"/>
        <end position="61"/>
    </location>
</feature>
<name>A0A8B3FRF1_9ACTN</name>
<dbReference type="EMBL" id="RCIW01000011">
    <property type="protein sequence ID" value="RLP09124.1"/>
    <property type="molecule type" value="Genomic_DNA"/>
</dbReference>
<keyword evidence="1" id="KW-1133">Transmembrane helix</keyword>
<comment type="caution">
    <text evidence="2">The sequence shown here is derived from an EMBL/GenBank/DDBJ whole genome shotgun (WGS) entry which is preliminary data.</text>
</comment>
<accession>A0A8B3FRF1</accession>
<reference evidence="2 3" key="1">
    <citation type="submission" date="2018-10" db="EMBL/GenBank/DDBJ databases">
        <title>Propionibacterium australiense Genome Sequencing and Assembly.</title>
        <authorList>
            <person name="Bernier A.-M."/>
            <person name="Bernard K."/>
        </authorList>
    </citation>
    <scope>NUCLEOTIDE SEQUENCE [LARGE SCALE GENOMIC DNA]</scope>
    <source>
        <strain evidence="2 3">NML98A078</strain>
    </source>
</reference>